<dbReference type="Pfam" id="PF00651">
    <property type="entry name" value="BTB"/>
    <property type="match status" value="1"/>
</dbReference>
<evidence type="ECO:0000313" key="3">
    <source>
        <dbReference type="Proteomes" id="UP001153069"/>
    </source>
</evidence>
<dbReference type="AlphaFoldDB" id="A0A9N8DYV2"/>
<evidence type="ECO:0000313" key="2">
    <source>
        <dbReference type="EMBL" id="CAB9511267.1"/>
    </source>
</evidence>
<dbReference type="OrthoDB" id="48361at2759"/>
<gene>
    <name evidence="2" type="ORF">SEMRO_477_G150700.1</name>
</gene>
<dbReference type="EMBL" id="CAICTM010000476">
    <property type="protein sequence ID" value="CAB9511267.1"/>
    <property type="molecule type" value="Genomic_DNA"/>
</dbReference>
<dbReference type="PANTHER" id="PTHR24413">
    <property type="entry name" value="SPECKLE-TYPE POZ PROTEIN"/>
    <property type="match status" value="1"/>
</dbReference>
<dbReference type="Proteomes" id="UP001153069">
    <property type="component" value="Unassembled WGS sequence"/>
</dbReference>
<accession>A0A9N8DYV2</accession>
<dbReference type="PROSITE" id="PS50097">
    <property type="entry name" value="BTB"/>
    <property type="match status" value="1"/>
</dbReference>
<reference evidence="2" key="1">
    <citation type="submission" date="2020-06" db="EMBL/GenBank/DDBJ databases">
        <authorList>
            <consortium name="Plant Systems Biology data submission"/>
        </authorList>
    </citation>
    <scope>NUCLEOTIDE SEQUENCE</scope>
    <source>
        <strain evidence="2">D6</strain>
    </source>
</reference>
<keyword evidence="3" id="KW-1185">Reference proteome</keyword>
<protein>
    <recommendedName>
        <fullName evidence="1">BTB domain-containing protein</fullName>
    </recommendedName>
</protein>
<feature type="domain" description="BTB" evidence="1">
    <location>
        <begin position="49"/>
        <end position="118"/>
    </location>
</feature>
<proteinExistence type="predicted"/>
<dbReference type="InterPro" id="IPR000210">
    <property type="entry name" value="BTB/POZ_dom"/>
</dbReference>
<organism evidence="2 3">
    <name type="scientific">Seminavis robusta</name>
    <dbReference type="NCBI Taxonomy" id="568900"/>
    <lineage>
        <taxon>Eukaryota</taxon>
        <taxon>Sar</taxon>
        <taxon>Stramenopiles</taxon>
        <taxon>Ochrophyta</taxon>
        <taxon>Bacillariophyta</taxon>
        <taxon>Bacillariophyceae</taxon>
        <taxon>Bacillariophycidae</taxon>
        <taxon>Naviculales</taxon>
        <taxon>Naviculaceae</taxon>
        <taxon>Seminavis</taxon>
    </lineage>
</organism>
<sequence>MQYQDPVEGELVQPEGKVSDDSHMLKTTAMENANALELSWRHEPTSSYSDWQIQISTKHKTRDIYNIHRCVLVSGRRKSGYFASLFSSNFKESESATSLIELEPNQADAFPLLLDYLYGNPSLKQSYFQDMEPKMAINLYSLADYFEIASLKSDIKEEVEQSMSVNNVHAYYMWSKDFYNAPFKTVALEYIAKNLQSISTESPILASNVALWLMLYITLNVLHFTRA</sequence>
<dbReference type="InterPro" id="IPR011333">
    <property type="entry name" value="SKP1/BTB/POZ_sf"/>
</dbReference>
<dbReference type="Gene3D" id="3.30.710.10">
    <property type="entry name" value="Potassium Channel Kv1.1, Chain A"/>
    <property type="match status" value="1"/>
</dbReference>
<evidence type="ECO:0000259" key="1">
    <source>
        <dbReference type="PROSITE" id="PS50097"/>
    </source>
</evidence>
<dbReference type="SUPFAM" id="SSF54695">
    <property type="entry name" value="POZ domain"/>
    <property type="match status" value="1"/>
</dbReference>
<comment type="caution">
    <text evidence="2">The sequence shown here is derived from an EMBL/GenBank/DDBJ whole genome shotgun (WGS) entry which is preliminary data.</text>
</comment>
<dbReference type="CDD" id="cd18186">
    <property type="entry name" value="BTB_POZ_ZBTB_KLHL-like"/>
    <property type="match status" value="1"/>
</dbReference>
<name>A0A9N8DYV2_9STRA</name>